<dbReference type="InterPro" id="IPR045552">
    <property type="entry name" value="bpX2"/>
</dbReference>
<name>A0A2S1R204_9FLAO</name>
<dbReference type="Pfam" id="PF19918">
    <property type="entry name" value="bpX2"/>
    <property type="match status" value="1"/>
</dbReference>
<dbReference type="EMBL" id="CP029186">
    <property type="protein sequence ID" value="AWH86616.1"/>
    <property type="molecule type" value="Genomic_DNA"/>
</dbReference>
<keyword evidence="3" id="KW-1185">Reference proteome</keyword>
<dbReference type="KEGG" id="falb:HYN59_16530"/>
<organism evidence="2 3">
    <name type="scientific">Flavobacterium album</name>
    <dbReference type="NCBI Taxonomy" id="2175091"/>
    <lineage>
        <taxon>Bacteria</taxon>
        <taxon>Pseudomonadati</taxon>
        <taxon>Bacteroidota</taxon>
        <taxon>Flavobacteriia</taxon>
        <taxon>Flavobacteriales</taxon>
        <taxon>Flavobacteriaceae</taxon>
        <taxon>Flavobacterium</taxon>
    </lineage>
</organism>
<gene>
    <name evidence="2" type="ORF">HYN59_16530</name>
</gene>
<dbReference type="Proteomes" id="UP000244929">
    <property type="component" value="Chromosome"/>
</dbReference>
<sequence length="248" mass="27957">MANYTANPVTDHLLEIPAAHKELLGQIRHWDNLKAAFDERSLWVKDITPEQAESAIIKGLPYSRVYYAKDGLLFLKGSLLPVRKMPHNLLWSPLTYALPVKLPLFNHNYFGISQKIGIRIVPSQKEQPVYAVLAERTAAGDYINTAPKVRLAGLQWVGVNDEVLIAGTPLLPVAGASYWMYNDFLLPAGFDFELPLLAKKLMQQIDPGNSMMILWHKDNSYIPIEKEAFMPLSISSFRLTYTIGQNGY</sequence>
<dbReference type="RefSeq" id="WP_108779339.1">
    <property type="nucleotide sequence ID" value="NZ_CP029186.1"/>
</dbReference>
<evidence type="ECO:0000259" key="1">
    <source>
        <dbReference type="Pfam" id="PF19918"/>
    </source>
</evidence>
<protein>
    <recommendedName>
        <fullName evidence="1">MoxR-vWA-beta-propeller ternary system domain-containing protein</fullName>
    </recommendedName>
</protein>
<proteinExistence type="predicted"/>
<evidence type="ECO:0000313" key="3">
    <source>
        <dbReference type="Proteomes" id="UP000244929"/>
    </source>
</evidence>
<feature type="domain" description="MoxR-vWA-beta-propeller ternary system" evidence="1">
    <location>
        <begin position="14"/>
        <end position="239"/>
    </location>
</feature>
<dbReference type="AlphaFoldDB" id="A0A2S1R204"/>
<reference evidence="2 3" key="1">
    <citation type="submission" date="2018-04" db="EMBL/GenBank/DDBJ databases">
        <title>Genome sequencing of Flavobacterium sp. HYN0059.</title>
        <authorList>
            <person name="Yi H."/>
            <person name="Baek C."/>
        </authorList>
    </citation>
    <scope>NUCLEOTIDE SEQUENCE [LARGE SCALE GENOMIC DNA]</scope>
    <source>
        <strain evidence="2 3">HYN0059</strain>
    </source>
</reference>
<accession>A0A2S1R204</accession>
<dbReference type="OrthoDB" id="674746at2"/>
<evidence type="ECO:0000313" key="2">
    <source>
        <dbReference type="EMBL" id="AWH86616.1"/>
    </source>
</evidence>